<reference evidence="1 2" key="1">
    <citation type="submission" date="2024-09" db="EMBL/GenBank/DDBJ databases">
        <title>Floridaenema gen nov. (Aerosakkonemataceae, Aerosakkonematales ord. nov., Cyanobacteria) from benthic tropical and subtropical fresh waters, with the description of four new species.</title>
        <authorList>
            <person name="Moretto J.A."/>
            <person name="Berthold D.E."/>
            <person name="Lefler F.W."/>
            <person name="Huang I.-S."/>
            <person name="Laughinghouse H. IV."/>
        </authorList>
    </citation>
    <scope>NUCLEOTIDE SEQUENCE [LARGE SCALE GENOMIC DNA]</scope>
    <source>
        <strain evidence="1 2">BLCC-F46</strain>
    </source>
</reference>
<dbReference type="Pfam" id="PF14218">
    <property type="entry name" value="COP23"/>
    <property type="match status" value="1"/>
</dbReference>
<name>A0ABV4X779_9CYAN</name>
<organism evidence="1 2">
    <name type="scientific">Floridaenema aerugineum BLCC-F46</name>
    <dbReference type="NCBI Taxonomy" id="3153654"/>
    <lineage>
        <taxon>Bacteria</taxon>
        <taxon>Bacillati</taxon>
        <taxon>Cyanobacteriota</taxon>
        <taxon>Cyanophyceae</taxon>
        <taxon>Oscillatoriophycideae</taxon>
        <taxon>Aerosakkonematales</taxon>
        <taxon>Aerosakkonemataceae</taxon>
        <taxon>Floridanema</taxon>
        <taxon>Floridanema aerugineum</taxon>
    </lineage>
</organism>
<dbReference type="EMBL" id="JBHFNQ010000131">
    <property type="protein sequence ID" value="MFB2878642.1"/>
    <property type="molecule type" value="Genomic_DNA"/>
</dbReference>
<proteinExistence type="predicted"/>
<sequence length="174" mass="19169">MKLQPLFIGFTATAIALSPITIFNQLGYANNANSITFRCINTSNQPRTILQAFSGNANPQTKVIFHWYRAFPNPQRAQQLCQSVSDKLQTRSKGVIHLSFGQGQDGKYGMCLAKIPDGSCSSTNEMLFTLAPTEDHAFVKSKLPDVALSGTYQGYIRNPGKERVTVFGMTVPFL</sequence>
<evidence type="ECO:0000313" key="2">
    <source>
        <dbReference type="Proteomes" id="UP001576774"/>
    </source>
</evidence>
<keyword evidence="2" id="KW-1185">Reference proteome</keyword>
<evidence type="ECO:0000313" key="1">
    <source>
        <dbReference type="EMBL" id="MFB2878642.1"/>
    </source>
</evidence>
<gene>
    <name evidence="1" type="ORF">ACE1CC_17470</name>
</gene>
<dbReference type="InterPro" id="IPR025478">
    <property type="entry name" value="COP23"/>
</dbReference>
<protein>
    <submittedName>
        <fullName evidence="1">COP23 domain-containing protein</fullName>
    </submittedName>
</protein>
<dbReference type="RefSeq" id="WP_413271706.1">
    <property type="nucleotide sequence ID" value="NZ_JBHFNQ010000131.1"/>
</dbReference>
<accession>A0ABV4X779</accession>
<comment type="caution">
    <text evidence="1">The sequence shown here is derived from an EMBL/GenBank/DDBJ whole genome shotgun (WGS) entry which is preliminary data.</text>
</comment>
<dbReference type="Proteomes" id="UP001576774">
    <property type="component" value="Unassembled WGS sequence"/>
</dbReference>